<dbReference type="EMBL" id="FQZY01000051">
    <property type="protein sequence ID" value="SHK46822.1"/>
    <property type="molecule type" value="Genomic_DNA"/>
</dbReference>
<dbReference type="Pfam" id="PF01694">
    <property type="entry name" value="Rhomboid"/>
    <property type="match status" value="1"/>
</dbReference>
<evidence type="ECO:0000256" key="2">
    <source>
        <dbReference type="ARBA" id="ARBA00022670"/>
    </source>
</evidence>
<dbReference type="Gene3D" id="1.20.1540.10">
    <property type="entry name" value="Rhomboid-like"/>
    <property type="match status" value="1"/>
</dbReference>
<evidence type="ECO:0000256" key="3">
    <source>
        <dbReference type="ARBA" id="ARBA00022692"/>
    </source>
</evidence>
<comment type="subcellular location">
    <subcellularLocation>
        <location evidence="1">Membrane</location>
        <topology evidence="1">Multi-pass membrane protein</topology>
    </subcellularLocation>
</comment>
<gene>
    <name evidence="10" type="ORF">SAMN02745243_03011</name>
</gene>
<feature type="transmembrane region" description="Helical" evidence="8">
    <location>
        <begin position="185"/>
        <end position="203"/>
    </location>
</feature>
<keyword evidence="2 10" id="KW-0645">Protease</keyword>
<dbReference type="AlphaFoldDB" id="A0A1M6SQ04"/>
<keyword evidence="4" id="KW-0378">Hydrolase</keyword>
<protein>
    <submittedName>
        <fullName evidence="10">Rhomboid protease GluP</fullName>
    </submittedName>
</protein>
<name>A0A1M6SQ04_9FIRM</name>
<feature type="transmembrane region" description="Helical" evidence="8">
    <location>
        <begin position="73"/>
        <end position="94"/>
    </location>
</feature>
<dbReference type="SUPFAM" id="SSF144091">
    <property type="entry name" value="Rhomboid-like"/>
    <property type="match status" value="1"/>
</dbReference>
<sequence length="210" mass="23004">MIAEIKAKWRKSVDNKNKKAVCTIALVAANIIVFLGLSFIGRTEDAEFMVQHGAMYDLYVVNGHQYYRMFTSLFLHFGVNHLFNNMVMLGVLGWTMELEIGKIRYLIIYFVSGLGGNMLSLCWNVLEGESVVSAGASGAIFGLVGAMLYMAIRNRGSVGNVSGRGLIFMVVLTLYYGLTSSGVDNLAHIGGLVAGFILAVLLYHPRRAHA</sequence>
<keyword evidence="5" id="KW-0720">Serine protease</keyword>
<proteinExistence type="predicted"/>
<feature type="transmembrane region" description="Helical" evidence="8">
    <location>
        <begin position="161"/>
        <end position="179"/>
    </location>
</feature>
<dbReference type="InterPro" id="IPR002610">
    <property type="entry name" value="Peptidase_S54_rhomboid-like"/>
</dbReference>
<dbReference type="GO" id="GO:0006508">
    <property type="term" value="P:proteolysis"/>
    <property type="evidence" value="ECO:0007669"/>
    <property type="project" value="UniProtKB-KW"/>
</dbReference>
<feature type="transmembrane region" description="Helical" evidence="8">
    <location>
        <begin position="132"/>
        <end position="152"/>
    </location>
</feature>
<dbReference type="InterPro" id="IPR035952">
    <property type="entry name" value="Rhomboid-like_sf"/>
</dbReference>
<dbReference type="PANTHER" id="PTHR22936:SF69">
    <property type="entry name" value="RHOMBOID-LIKE PROTEIN"/>
    <property type="match status" value="1"/>
</dbReference>
<evidence type="ECO:0000256" key="6">
    <source>
        <dbReference type="ARBA" id="ARBA00022989"/>
    </source>
</evidence>
<keyword evidence="7 8" id="KW-0472">Membrane</keyword>
<evidence type="ECO:0000256" key="5">
    <source>
        <dbReference type="ARBA" id="ARBA00022825"/>
    </source>
</evidence>
<evidence type="ECO:0000256" key="1">
    <source>
        <dbReference type="ARBA" id="ARBA00004141"/>
    </source>
</evidence>
<feature type="domain" description="Peptidase S54 rhomboid" evidence="9">
    <location>
        <begin position="64"/>
        <end position="203"/>
    </location>
</feature>
<evidence type="ECO:0000259" key="9">
    <source>
        <dbReference type="Pfam" id="PF01694"/>
    </source>
</evidence>
<dbReference type="InterPro" id="IPR022764">
    <property type="entry name" value="Peptidase_S54_rhomboid_dom"/>
</dbReference>
<dbReference type="OrthoDB" id="9813074at2"/>
<feature type="transmembrane region" description="Helical" evidence="8">
    <location>
        <begin position="106"/>
        <end position="126"/>
    </location>
</feature>
<evidence type="ECO:0000256" key="8">
    <source>
        <dbReference type="SAM" id="Phobius"/>
    </source>
</evidence>
<evidence type="ECO:0000256" key="7">
    <source>
        <dbReference type="ARBA" id="ARBA00023136"/>
    </source>
</evidence>
<keyword evidence="11" id="KW-1185">Reference proteome</keyword>
<keyword evidence="6 8" id="KW-1133">Transmembrane helix</keyword>
<dbReference type="STRING" id="1121950.SAMN02745243_03011"/>
<dbReference type="PANTHER" id="PTHR22936">
    <property type="entry name" value="RHOMBOID-RELATED"/>
    <property type="match status" value="1"/>
</dbReference>
<evidence type="ECO:0000313" key="10">
    <source>
        <dbReference type="EMBL" id="SHK46822.1"/>
    </source>
</evidence>
<dbReference type="GO" id="GO:0016020">
    <property type="term" value="C:membrane"/>
    <property type="evidence" value="ECO:0007669"/>
    <property type="project" value="UniProtKB-SubCell"/>
</dbReference>
<accession>A0A1M6SQ04</accession>
<evidence type="ECO:0000313" key="11">
    <source>
        <dbReference type="Proteomes" id="UP000184301"/>
    </source>
</evidence>
<keyword evidence="3 8" id="KW-0812">Transmembrane</keyword>
<reference evidence="10 11" key="1">
    <citation type="submission" date="2016-11" db="EMBL/GenBank/DDBJ databases">
        <authorList>
            <person name="Jaros S."/>
            <person name="Januszkiewicz K."/>
            <person name="Wedrychowicz H."/>
        </authorList>
    </citation>
    <scope>NUCLEOTIDE SEQUENCE [LARGE SCALE GENOMIC DNA]</scope>
    <source>
        <strain evidence="10 11">DSM 15480</strain>
    </source>
</reference>
<dbReference type="Proteomes" id="UP000184301">
    <property type="component" value="Unassembled WGS sequence"/>
</dbReference>
<evidence type="ECO:0000256" key="4">
    <source>
        <dbReference type="ARBA" id="ARBA00022801"/>
    </source>
</evidence>
<dbReference type="GO" id="GO:0004252">
    <property type="term" value="F:serine-type endopeptidase activity"/>
    <property type="evidence" value="ECO:0007669"/>
    <property type="project" value="InterPro"/>
</dbReference>
<feature type="transmembrane region" description="Helical" evidence="8">
    <location>
        <begin position="20"/>
        <end position="40"/>
    </location>
</feature>
<organism evidence="10 11">
    <name type="scientific">Hespellia stercorisuis DSM 15480</name>
    <dbReference type="NCBI Taxonomy" id="1121950"/>
    <lineage>
        <taxon>Bacteria</taxon>
        <taxon>Bacillati</taxon>
        <taxon>Bacillota</taxon>
        <taxon>Clostridia</taxon>
        <taxon>Lachnospirales</taxon>
        <taxon>Lachnospiraceae</taxon>
        <taxon>Hespellia</taxon>
    </lineage>
</organism>